<dbReference type="Proteomes" id="UP001375240">
    <property type="component" value="Unassembled WGS sequence"/>
</dbReference>
<keyword evidence="1" id="KW-0732">Signal</keyword>
<gene>
    <name evidence="2" type="ORF">TWF696_002339</name>
</gene>
<comment type="caution">
    <text evidence="2">The sequence shown here is derived from an EMBL/GenBank/DDBJ whole genome shotgun (WGS) entry which is preliminary data.</text>
</comment>
<protein>
    <submittedName>
        <fullName evidence="2">Uncharacterized protein</fullName>
    </submittedName>
</protein>
<dbReference type="EMBL" id="JAVHNQ010000012">
    <property type="protein sequence ID" value="KAK6335568.1"/>
    <property type="molecule type" value="Genomic_DNA"/>
</dbReference>
<sequence length="266" mass="29182">MISQSIALTAAFAAVALGAALPAVDSTKGSLEKRDHIEFLDIWQADNATEKYSRETDDAWKRVHLRFPMTIFGKSDTTVYFSMNGLISLGKPGIGRVLPSESCTFGSSCLPDNTLALDWTDLYIPPESGSQSVAWTYHDATLRPDIREHYHISWNVCAKGQPATATPGSCGDAARSFNLNYYKNKPGVFYIQYSAVGKKDFPKNYGVIGAQSLTSNEKLEFELPSKPSNVEEPFIVGGVDYSRARSCVIIDTNKKTVTTPINDESC</sequence>
<feature type="signal peptide" evidence="1">
    <location>
        <begin position="1"/>
        <end position="26"/>
    </location>
</feature>
<name>A0AAV9U6H3_9PEZI</name>
<accession>A0AAV9U6H3</accession>
<feature type="chain" id="PRO_5043328740" evidence="1">
    <location>
        <begin position="27"/>
        <end position="266"/>
    </location>
</feature>
<evidence type="ECO:0000313" key="3">
    <source>
        <dbReference type="Proteomes" id="UP001375240"/>
    </source>
</evidence>
<organism evidence="2 3">
    <name type="scientific">Orbilia brochopaga</name>
    <dbReference type="NCBI Taxonomy" id="3140254"/>
    <lineage>
        <taxon>Eukaryota</taxon>
        <taxon>Fungi</taxon>
        <taxon>Dikarya</taxon>
        <taxon>Ascomycota</taxon>
        <taxon>Pezizomycotina</taxon>
        <taxon>Orbiliomycetes</taxon>
        <taxon>Orbiliales</taxon>
        <taxon>Orbiliaceae</taxon>
        <taxon>Orbilia</taxon>
    </lineage>
</organism>
<keyword evidence="3" id="KW-1185">Reference proteome</keyword>
<evidence type="ECO:0000256" key="1">
    <source>
        <dbReference type="SAM" id="SignalP"/>
    </source>
</evidence>
<proteinExistence type="predicted"/>
<dbReference type="AlphaFoldDB" id="A0AAV9U6H3"/>
<evidence type="ECO:0000313" key="2">
    <source>
        <dbReference type="EMBL" id="KAK6335568.1"/>
    </source>
</evidence>
<reference evidence="2 3" key="1">
    <citation type="submission" date="2019-10" db="EMBL/GenBank/DDBJ databases">
        <authorList>
            <person name="Palmer J.M."/>
        </authorList>
    </citation>
    <scope>NUCLEOTIDE SEQUENCE [LARGE SCALE GENOMIC DNA]</scope>
    <source>
        <strain evidence="2 3">TWF696</strain>
    </source>
</reference>